<dbReference type="SMART" id="SM00456">
    <property type="entry name" value="WW"/>
    <property type="match status" value="1"/>
</dbReference>
<dbReference type="AlphaFoldDB" id="A0A5N5WYJ6"/>
<protein>
    <recommendedName>
        <fullName evidence="2">WW domain-containing protein</fullName>
    </recommendedName>
</protein>
<feature type="compositionally biased region" description="Low complexity" evidence="1">
    <location>
        <begin position="172"/>
        <end position="188"/>
    </location>
</feature>
<feature type="compositionally biased region" description="Polar residues" evidence="1">
    <location>
        <begin position="83"/>
        <end position="105"/>
    </location>
</feature>
<evidence type="ECO:0000259" key="2">
    <source>
        <dbReference type="PROSITE" id="PS50020"/>
    </source>
</evidence>
<dbReference type="PROSITE" id="PS01159">
    <property type="entry name" value="WW_DOMAIN_1"/>
    <property type="match status" value="1"/>
</dbReference>
<reference evidence="3 4" key="1">
    <citation type="submission" date="2019-04" db="EMBL/GenBank/DDBJ databases">
        <title>Friends and foes A comparative genomics study of 23 Aspergillus species from section Flavi.</title>
        <authorList>
            <consortium name="DOE Joint Genome Institute"/>
            <person name="Kjaerbolling I."/>
            <person name="Vesth T."/>
            <person name="Frisvad J.C."/>
            <person name="Nybo J.L."/>
            <person name="Theobald S."/>
            <person name="Kildgaard S."/>
            <person name="Isbrandt T."/>
            <person name="Kuo A."/>
            <person name="Sato A."/>
            <person name="Lyhne E.K."/>
            <person name="Kogle M.E."/>
            <person name="Wiebenga A."/>
            <person name="Kun R.S."/>
            <person name="Lubbers R.J."/>
            <person name="Makela M.R."/>
            <person name="Barry K."/>
            <person name="Chovatia M."/>
            <person name="Clum A."/>
            <person name="Daum C."/>
            <person name="Haridas S."/>
            <person name="He G."/>
            <person name="LaButti K."/>
            <person name="Lipzen A."/>
            <person name="Mondo S."/>
            <person name="Riley R."/>
            <person name="Salamov A."/>
            <person name="Simmons B.A."/>
            <person name="Magnuson J.K."/>
            <person name="Henrissat B."/>
            <person name="Mortensen U.H."/>
            <person name="Larsen T.O."/>
            <person name="Devries R.P."/>
            <person name="Grigoriev I.V."/>
            <person name="Machida M."/>
            <person name="Baker S.E."/>
            <person name="Andersen M.R."/>
        </authorList>
    </citation>
    <scope>NUCLEOTIDE SEQUENCE [LARGE SCALE GENOMIC DNA]</scope>
    <source>
        <strain evidence="3 4">CBS 151.66</strain>
    </source>
</reference>
<feature type="region of interest" description="Disordered" evidence="1">
    <location>
        <begin position="1"/>
        <end position="20"/>
    </location>
</feature>
<evidence type="ECO:0000256" key="1">
    <source>
        <dbReference type="SAM" id="MobiDB-lite"/>
    </source>
</evidence>
<sequence length="300" mass="31472">MSFAPPSRPPPPAVPEGWKAQFDDRYKQWFFINLRTTKSQWDPPQGPAEEELHAPPSEPPPSYEDSGPANASTLHGANEKKSLGSNNPYNHNPYNQAGVENSTLDSDARLASQLQAEEDARARSSRSPGQQPQSGASADYYAETSRPQSVGYQSSPVTQPQSSAPEQKRSKGFLSKLMGKSSSGSSNGMGFGRPSSHPPPQSFGYPQGGYGGYPQQPGGYGYPPYPPQAGYYPGAAQPARRQGGGMGTAGAAALGVGGGLLGGALLANALDDHHDYNDYGGGYDDYGGGDFSGGGDFGDF</sequence>
<dbReference type="PROSITE" id="PS50020">
    <property type="entry name" value="WW_DOMAIN_2"/>
    <property type="match status" value="1"/>
</dbReference>
<feature type="region of interest" description="Disordered" evidence="1">
    <location>
        <begin position="37"/>
        <end position="228"/>
    </location>
</feature>
<gene>
    <name evidence="3" type="ORF">BDV29DRAFT_176623</name>
</gene>
<feature type="domain" description="WW" evidence="2">
    <location>
        <begin position="12"/>
        <end position="46"/>
    </location>
</feature>
<dbReference type="InterPro" id="IPR036020">
    <property type="entry name" value="WW_dom_sf"/>
</dbReference>
<feature type="compositionally biased region" description="Pro residues" evidence="1">
    <location>
        <begin position="1"/>
        <end position="14"/>
    </location>
</feature>
<dbReference type="CDD" id="cd00201">
    <property type="entry name" value="WW"/>
    <property type="match status" value="1"/>
</dbReference>
<dbReference type="SUPFAM" id="SSF51045">
    <property type="entry name" value="WW domain"/>
    <property type="match status" value="1"/>
</dbReference>
<dbReference type="InterPro" id="IPR001202">
    <property type="entry name" value="WW_dom"/>
</dbReference>
<feature type="compositionally biased region" description="Polar residues" evidence="1">
    <location>
        <begin position="145"/>
        <end position="165"/>
    </location>
</feature>
<accession>A0A5N5WYJ6</accession>
<organism evidence="3 4">
    <name type="scientific">Aspergillus leporis</name>
    <dbReference type="NCBI Taxonomy" id="41062"/>
    <lineage>
        <taxon>Eukaryota</taxon>
        <taxon>Fungi</taxon>
        <taxon>Dikarya</taxon>
        <taxon>Ascomycota</taxon>
        <taxon>Pezizomycotina</taxon>
        <taxon>Eurotiomycetes</taxon>
        <taxon>Eurotiomycetidae</taxon>
        <taxon>Eurotiales</taxon>
        <taxon>Aspergillaceae</taxon>
        <taxon>Aspergillus</taxon>
        <taxon>Aspergillus subgen. Circumdati</taxon>
    </lineage>
</organism>
<feature type="compositionally biased region" description="Low complexity" evidence="1">
    <location>
        <begin position="125"/>
        <end position="138"/>
    </location>
</feature>
<evidence type="ECO:0000313" key="4">
    <source>
        <dbReference type="Proteomes" id="UP000326565"/>
    </source>
</evidence>
<evidence type="ECO:0000313" key="3">
    <source>
        <dbReference type="EMBL" id="KAB8072837.1"/>
    </source>
</evidence>
<dbReference type="OrthoDB" id="2530521at2759"/>
<dbReference type="Proteomes" id="UP000326565">
    <property type="component" value="Unassembled WGS sequence"/>
</dbReference>
<dbReference type="Pfam" id="PF00397">
    <property type="entry name" value="WW"/>
    <property type="match status" value="1"/>
</dbReference>
<keyword evidence="4" id="KW-1185">Reference proteome</keyword>
<dbReference type="Gene3D" id="2.20.70.10">
    <property type="match status" value="1"/>
</dbReference>
<dbReference type="EMBL" id="ML732238">
    <property type="protein sequence ID" value="KAB8072837.1"/>
    <property type="molecule type" value="Genomic_DNA"/>
</dbReference>
<name>A0A5N5WYJ6_9EURO</name>
<proteinExistence type="predicted"/>